<dbReference type="GO" id="GO:0004418">
    <property type="term" value="F:hydroxymethylbilane synthase activity"/>
    <property type="evidence" value="ECO:0007669"/>
    <property type="project" value="UniProtKB-UniRule"/>
</dbReference>
<dbReference type="InterPro" id="IPR000860">
    <property type="entry name" value="HemC"/>
</dbReference>
<dbReference type="GO" id="GO:0006782">
    <property type="term" value="P:protoporphyrinogen IX biosynthetic process"/>
    <property type="evidence" value="ECO:0007669"/>
    <property type="project" value="UniProtKB-UniRule"/>
</dbReference>
<evidence type="ECO:0000256" key="8">
    <source>
        <dbReference type="HAMAP-Rule" id="MF_00260"/>
    </source>
</evidence>
<dbReference type="EMBL" id="CP022190">
    <property type="protein sequence ID" value="AWI85531.1"/>
    <property type="molecule type" value="Genomic_DNA"/>
</dbReference>
<dbReference type="PANTHER" id="PTHR11557">
    <property type="entry name" value="PORPHOBILINOGEN DEAMINASE"/>
    <property type="match status" value="1"/>
</dbReference>
<evidence type="ECO:0000256" key="4">
    <source>
        <dbReference type="ARBA" id="ARBA00011245"/>
    </source>
</evidence>
<evidence type="ECO:0000256" key="2">
    <source>
        <dbReference type="ARBA" id="ARBA00004735"/>
    </source>
</evidence>
<keyword evidence="6 8" id="KW-0627">Porphyrin biosynthesis</keyword>
<comment type="cofactor">
    <cofactor evidence="8">
        <name>dipyrromethane</name>
        <dbReference type="ChEBI" id="CHEBI:60342"/>
    </cofactor>
    <text evidence="8">Binds 1 dipyrromethane group covalently.</text>
</comment>
<keyword evidence="5 8" id="KW-0808">Transferase</keyword>
<dbReference type="FunFam" id="3.40.190.10:FF:000005">
    <property type="entry name" value="Porphobilinogen deaminase"/>
    <property type="match status" value="1"/>
</dbReference>
<accession>A0A2U8HIH7</accession>
<dbReference type="GO" id="GO:0005737">
    <property type="term" value="C:cytoplasm"/>
    <property type="evidence" value="ECO:0007669"/>
    <property type="project" value="UniProtKB-UniRule"/>
</dbReference>
<feature type="modified residue" description="S-(dipyrrolylmethanemethyl)cysteine" evidence="8">
    <location>
        <position position="258"/>
    </location>
</feature>
<comment type="subunit">
    <text evidence="4 8">Monomer.</text>
</comment>
<feature type="domain" description="Porphobilinogen deaminase N-terminal" evidence="9">
    <location>
        <begin position="16"/>
        <end position="229"/>
    </location>
</feature>
<dbReference type="Pfam" id="PF01379">
    <property type="entry name" value="Porphobil_deam"/>
    <property type="match status" value="1"/>
</dbReference>
<dbReference type="OrthoDB" id="9810298at2"/>
<comment type="similarity">
    <text evidence="3 8">Belongs to the HMBS family.</text>
</comment>
<dbReference type="HAMAP" id="MF_00260">
    <property type="entry name" value="Porphobil_deam"/>
    <property type="match status" value="1"/>
</dbReference>
<name>A0A2U8HIH7_9RHOB</name>
<dbReference type="Proteomes" id="UP000244915">
    <property type="component" value="Chromosome 2"/>
</dbReference>
<evidence type="ECO:0000313" key="11">
    <source>
        <dbReference type="EMBL" id="AWI85531.1"/>
    </source>
</evidence>
<dbReference type="Gene3D" id="3.30.160.40">
    <property type="entry name" value="Porphobilinogen deaminase, C-terminal domain"/>
    <property type="match status" value="1"/>
</dbReference>
<comment type="pathway">
    <text evidence="2">Porphyrin-containing compound metabolism; protoporphyrin-IX biosynthesis; coproporphyrinogen-III from 5-aminolevulinate: step 2/4.</text>
</comment>
<dbReference type="Gene3D" id="3.40.190.10">
    <property type="entry name" value="Periplasmic binding protein-like II"/>
    <property type="match status" value="2"/>
</dbReference>
<dbReference type="KEGG" id="ypac:CEW88_17545"/>
<evidence type="ECO:0000259" key="9">
    <source>
        <dbReference type="Pfam" id="PF01379"/>
    </source>
</evidence>
<dbReference type="SUPFAM" id="SSF53850">
    <property type="entry name" value="Periplasmic binding protein-like II"/>
    <property type="match status" value="1"/>
</dbReference>
<dbReference type="SUPFAM" id="SSF54782">
    <property type="entry name" value="Porphobilinogen deaminase (hydroxymethylbilane synthase), C-terminal domain"/>
    <property type="match status" value="1"/>
</dbReference>
<gene>
    <name evidence="8" type="primary">hemC</name>
    <name evidence="11" type="ORF">CEW88_17545</name>
</gene>
<evidence type="ECO:0000256" key="1">
    <source>
        <dbReference type="ARBA" id="ARBA00002869"/>
    </source>
</evidence>
<dbReference type="PIRSF" id="PIRSF001438">
    <property type="entry name" value="4pyrrol_synth_OHMeBilane_synth"/>
    <property type="match status" value="1"/>
</dbReference>
<dbReference type="UniPathway" id="UPA00251">
    <property type="reaction ID" value="UER00319"/>
</dbReference>
<protein>
    <recommendedName>
        <fullName evidence="8">Porphobilinogen deaminase</fullName>
        <shortName evidence="8">PBG</shortName>
        <ecNumber evidence="8">2.5.1.61</ecNumber>
    </recommendedName>
    <alternativeName>
        <fullName evidence="8">Hydroxymethylbilane synthase</fullName>
        <shortName evidence="8">HMBS</shortName>
    </alternativeName>
    <alternativeName>
        <fullName evidence="8">Pre-uroporphyrinogen synthase</fullName>
    </alternativeName>
</protein>
<dbReference type="PROSITE" id="PS00533">
    <property type="entry name" value="PORPHOBILINOGEN_DEAM"/>
    <property type="match status" value="1"/>
</dbReference>
<dbReference type="InterPro" id="IPR022417">
    <property type="entry name" value="Porphobilin_deaminase_N"/>
</dbReference>
<dbReference type="Pfam" id="PF03900">
    <property type="entry name" value="Porphobil_deamC"/>
    <property type="match status" value="1"/>
</dbReference>
<dbReference type="InterPro" id="IPR036803">
    <property type="entry name" value="Porphobilinogen_deaminase_C_sf"/>
</dbReference>
<dbReference type="PANTHER" id="PTHR11557:SF0">
    <property type="entry name" value="PORPHOBILINOGEN DEAMINASE"/>
    <property type="match status" value="1"/>
</dbReference>
<comment type="miscellaneous">
    <text evidence="8">The porphobilinogen subunits are added to the dipyrromethane group.</text>
</comment>
<organism evidence="11 12">
    <name type="scientific">Alloyangia pacifica</name>
    <dbReference type="NCBI Taxonomy" id="311180"/>
    <lineage>
        <taxon>Bacteria</taxon>
        <taxon>Pseudomonadati</taxon>
        <taxon>Pseudomonadota</taxon>
        <taxon>Alphaproteobacteria</taxon>
        <taxon>Rhodobacterales</taxon>
        <taxon>Roseobacteraceae</taxon>
        <taxon>Alloyangia</taxon>
    </lineage>
</organism>
<evidence type="ECO:0000256" key="6">
    <source>
        <dbReference type="ARBA" id="ARBA00023244"/>
    </source>
</evidence>
<evidence type="ECO:0000259" key="10">
    <source>
        <dbReference type="Pfam" id="PF03900"/>
    </source>
</evidence>
<dbReference type="EC" id="2.5.1.61" evidence="8"/>
<comment type="function">
    <text evidence="1 8">Tetrapolymerization of the monopyrrole PBG into the hydroxymethylbilane pre-uroporphyrinogen in several discrete steps.</text>
</comment>
<evidence type="ECO:0000313" key="12">
    <source>
        <dbReference type="Proteomes" id="UP000244915"/>
    </source>
</evidence>
<evidence type="ECO:0000256" key="5">
    <source>
        <dbReference type="ARBA" id="ARBA00022679"/>
    </source>
</evidence>
<dbReference type="AlphaFoldDB" id="A0A2U8HIH7"/>
<comment type="catalytic activity">
    <reaction evidence="7 8">
        <text>4 porphobilinogen + H2O = hydroxymethylbilane + 4 NH4(+)</text>
        <dbReference type="Rhea" id="RHEA:13185"/>
        <dbReference type="ChEBI" id="CHEBI:15377"/>
        <dbReference type="ChEBI" id="CHEBI:28938"/>
        <dbReference type="ChEBI" id="CHEBI:57845"/>
        <dbReference type="ChEBI" id="CHEBI:58126"/>
        <dbReference type="EC" id="2.5.1.61"/>
    </reaction>
</comment>
<dbReference type="InterPro" id="IPR022419">
    <property type="entry name" value="Porphobilin_deaminase_cofac_BS"/>
</dbReference>
<feature type="domain" description="Porphobilinogen deaminase C-terminal" evidence="10">
    <location>
        <begin position="245"/>
        <end position="311"/>
    </location>
</feature>
<dbReference type="PRINTS" id="PR00151">
    <property type="entry name" value="PORPHBDMNASE"/>
</dbReference>
<evidence type="ECO:0000256" key="3">
    <source>
        <dbReference type="ARBA" id="ARBA00005638"/>
    </source>
</evidence>
<evidence type="ECO:0000256" key="7">
    <source>
        <dbReference type="ARBA" id="ARBA00048169"/>
    </source>
</evidence>
<dbReference type="InterPro" id="IPR022418">
    <property type="entry name" value="Porphobilinogen_deaminase_C"/>
</dbReference>
<dbReference type="RefSeq" id="WP_108969324.1">
    <property type="nucleotide sequence ID" value="NZ_CP022190.1"/>
</dbReference>
<sequence length="324" mass="35253">MTIETPIALPSPDAPLKIGTRGSPLALAQAHETRDRLAAHFDLPAEAFEIVVIKTTGDDRAMIAADRPLKEIGNKGLFTKEIEEQLMSGGIDIAVHSMKDMPTEQPEGLILDCYLPREDVRDCFISPSHSAIAELPEGTVVGTSSLRRRAQLLSRRPDLQVVEFRGNVQTRLKKLEDGVAACSFLAMAGLNRMNMAGAHMTPIAPEDMLPAVAQGAIGIERRTDDARVAEMLNAIHDRPTQFRLDAERSFLRTLDGSCETPIAGLALLDGDALWLRGEILRPDGSEALSGERRGPITEGVRMGADLARELLERAGEGFFDWKAG</sequence>
<dbReference type="NCBIfam" id="TIGR00212">
    <property type="entry name" value="hemC"/>
    <property type="match status" value="1"/>
</dbReference>
<proteinExistence type="inferred from homology"/>
<reference evidence="11 12" key="1">
    <citation type="submission" date="2017-06" db="EMBL/GenBank/DDBJ databases">
        <title>Yangia sp. YSBP01 complete genome sequence.</title>
        <authorList>
            <person name="Woo J.-H."/>
            <person name="Kim H.-S."/>
        </authorList>
    </citation>
    <scope>NUCLEOTIDE SEQUENCE [LARGE SCALE GENOMIC DNA]</scope>
    <source>
        <strain evidence="11 12">YSBP01</strain>
    </source>
</reference>